<dbReference type="SUPFAM" id="SSF51604">
    <property type="entry name" value="Enolase C-terminal domain-like"/>
    <property type="match status" value="1"/>
</dbReference>
<accession>A0ABU8LQY1</accession>
<name>A0ABU8LQY1_9MICO</name>
<dbReference type="SMART" id="SM00922">
    <property type="entry name" value="MR_MLE"/>
    <property type="match status" value="1"/>
</dbReference>
<dbReference type="EMBL" id="JBBDGL010000001">
    <property type="protein sequence ID" value="MEJ1154664.1"/>
    <property type="molecule type" value="Genomic_DNA"/>
</dbReference>
<dbReference type="Pfam" id="PF02746">
    <property type="entry name" value="MR_MLE_N"/>
    <property type="match status" value="1"/>
</dbReference>
<comment type="caution">
    <text evidence="5">The sequence shown here is derived from an EMBL/GenBank/DDBJ whole genome shotgun (WGS) entry which is preliminary data.</text>
</comment>
<dbReference type="Gene3D" id="3.20.20.120">
    <property type="entry name" value="Enolase-like C-terminal domain"/>
    <property type="match status" value="1"/>
</dbReference>
<evidence type="ECO:0000256" key="2">
    <source>
        <dbReference type="ARBA" id="ARBA00022723"/>
    </source>
</evidence>
<proteinExistence type="predicted"/>
<dbReference type="InterPro" id="IPR029065">
    <property type="entry name" value="Enolase_C-like"/>
</dbReference>
<evidence type="ECO:0000256" key="1">
    <source>
        <dbReference type="ARBA" id="ARBA00001946"/>
    </source>
</evidence>
<dbReference type="CDD" id="cd03316">
    <property type="entry name" value="MR_like"/>
    <property type="match status" value="1"/>
</dbReference>
<reference evidence="5 6" key="1">
    <citation type="submission" date="2024-02" db="EMBL/GenBank/DDBJ databases">
        <authorList>
            <person name="Saticioglu I.B."/>
        </authorList>
    </citation>
    <scope>NUCLEOTIDE SEQUENCE [LARGE SCALE GENOMIC DNA]</scope>
    <source>
        <strain evidence="5 6">Mu-86</strain>
    </source>
</reference>
<dbReference type="Pfam" id="PF13378">
    <property type="entry name" value="MR_MLE_C"/>
    <property type="match status" value="1"/>
</dbReference>
<protein>
    <submittedName>
        <fullName evidence="5">Mandelate racemase/muconate lactonizing enzyme family protein</fullName>
    </submittedName>
</protein>
<evidence type="ECO:0000259" key="4">
    <source>
        <dbReference type="SMART" id="SM00922"/>
    </source>
</evidence>
<keyword evidence="2" id="KW-0479">Metal-binding</keyword>
<dbReference type="InterPro" id="IPR013341">
    <property type="entry name" value="Mandelate_racemase_N_dom"/>
</dbReference>
<dbReference type="InterPro" id="IPR029017">
    <property type="entry name" value="Enolase-like_N"/>
</dbReference>
<keyword evidence="3" id="KW-0460">Magnesium</keyword>
<evidence type="ECO:0000313" key="5">
    <source>
        <dbReference type="EMBL" id="MEJ1154664.1"/>
    </source>
</evidence>
<dbReference type="PANTHER" id="PTHR13794:SF58">
    <property type="entry name" value="MITOCHONDRIAL ENOLASE SUPERFAMILY MEMBER 1"/>
    <property type="match status" value="1"/>
</dbReference>
<dbReference type="PANTHER" id="PTHR13794">
    <property type="entry name" value="ENOLASE SUPERFAMILY, MANDELATE RACEMASE"/>
    <property type="match status" value="1"/>
</dbReference>
<dbReference type="Proteomes" id="UP001368654">
    <property type="component" value="Unassembled WGS sequence"/>
</dbReference>
<dbReference type="InterPro" id="IPR036849">
    <property type="entry name" value="Enolase-like_C_sf"/>
</dbReference>
<evidence type="ECO:0000256" key="3">
    <source>
        <dbReference type="ARBA" id="ARBA00022842"/>
    </source>
</evidence>
<dbReference type="SFLD" id="SFLDG00179">
    <property type="entry name" value="mandelate_racemase"/>
    <property type="match status" value="1"/>
</dbReference>
<keyword evidence="6" id="KW-1185">Reference proteome</keyword>
<feature type="domain" description="Mandelate racemase/muconate lactonizing enzyme C-terminal" evidence="4">
    <location>
        <begin position="165"/>
        <end position="260"/>
    </location>
</feature>
<organism evidence="5 6">
    <name type="scientific">Microbacterium marmarense</name>
    <dbReference type="NCBI Taxonomy" id="3122051"/>
    <lineage>
        <taxon>Bacteria</taxon>
        <taxon>Bacillati</taxon>
        <taxon>Actinomycetota</taxon>
        <taxon>Actinomycetes</taxon>
        <taxon>Micrococcales</taxon>
        <taxon>Microbacteriaceae</taxon>
        <taxon>Microbacterium</taxon>
    </lineage>
</organism>
<dbReference type="Gene3D" id="3.30.390.10">
    <property type="entry name" value="Enolase-like, N-terminal domain"/>
    <property type="match status" value="1"/>
</dbReference>
<evidence type="ECO:0000313" key="6">
    <source>
        <dbReference type="Proteomes" id="UP001368654"/>
    </source>
</evidence>
<dbReference type="InterPro" id="IPR013342">
    <property type="entry name" value="Mandelate_racemase_C"/>
</dbReference>
<dbReference type="InterPro" id="IPR046945">
    <property type="entry name" value="RHMD-like"/>
</dbReference>
<dbReference type="SUPFAM" id="SSF54826">
    <property type="entry name" value="Enolase N-terminal domain-like"/>
    <property type="match status" value="1"/>
</dbReference>
<sequence length="396" mass="42566">MPRITEVHGFVVKMDQSYLGGTQQVHLSSQRGDYVRHKKYRSSYSVKSETFLVRITTDDGTYGWGEAQAPLVPEVASTIVERLLGPFLIGRDPFDTQSIWLDGYNAMRERGHMNGYHLDAVAACDIALWDLKGKLLGAPLSALLGGQLHETVPCYVSGLAAGDDTARIKKVMEWAGQGFTAFKLPLGNGVHADGASFAAVRQAVGPDAHLYVDAHWRYTVSEAIEVGELMQPNRLGFLEAPVAPEDSLGQAEVAAALSAPVAIGEELRTRYDFRDRLVKRSADVIQPDIGRMGITEAIAVTALADAFHVPVALHLGVGLGVYIAAGVQVGAVTQNLLTMEFQPGQFDVGNVLLVEPVKCDERGYTVPAGPGLGIDVDMDALARHSTSQFALGIDDA</sequence>
<dbReference type="SFLD" id="SFLDS00001">
    <property type="entry name" value="Enolase"/>
    <property type="match status" value="1"/>
</dbReference>
<dbReference type="RefSeq" id="WP_337337098.1">
    <property type="nucleotide sequence ID" value="NZ_JBBDGL010000001.1"/>
</dbReference>
<comment type="cofactor">
    <cofactor evidence="1">
        <name>Mg(2+)</name>
        <dbReference type="ChEBI" id="CHEBI:18420"/>
    </cofactor>
</comment>
<gene>
    <name evidence="5" type="ORF">WDU96_03500</name>
</gene>